<feature type="domain" description="STAS" evidence="3">
    <location>
        <begin position="17"/>
        <end position="113"/>
    </location>
</feature>
<dbReference type="EMBL" id="JAULRT010000060">
    <property type="protein sequence ID" value="MDO3383062.1"/>
    <property type="molecule type" value="Genomic_DNA"/>
</dbReference>
<protein>
    <recommendedName>
        <fullName evidence="2">Anti-sigma factor antagonist</fullName>
    </recommendedName>
</protein>
<accession>A0ABT8TG42</accession>
<dbReference type="InterPro" id="IPR003658">
    <property type="entry name" value="Anti-sigma_ant"/>
</dbReference>
<evidence type="ECO:0000313" key="4">
    <source>
        <dbReference type="EMBL" id="MDO3383062.1"/>
    </source>
</evidence>
<organism evidence="4 5">
    <name type="scientific">Gilvimarinus algae</name>
    <dbReference type="NCBI Taxonomy" id="3058037"/>
    <lineage>
        <taxon>Bacteria</taxon>
        <taxon>Pseudomonadati</taxon>
        <taxon>Pseudomonadota</taxon>
        <taxon>Gammaproteobacteria</taxon>
        <taxon>Cellvibrionales</taxon>
        <taxon>Cellvibrionaceae</taxon>
        <taxon>Gilvimarinus</taxon>
    </lineage>
</organism>
<evidence type="ECO:0000256" key="1">
    <source>
        <dbReference type="ARBA" id="ARBA00009013"/>
    </source>
</evidence>
<dbReference type="CDD" id="cd07043">
    <property type="entry name" value="STAS_anti-anti-sigma_factors"/>
    <property type="match status" value="1"/>
</dbReference>
<gene>
    <name evidence="4" type="ORF">QWI16_12860</name>
</gene>
<dbReference type="PANTHER" id="PTHR33495:SF2">
    <property type="entry name" value="ANTI-SIGMA FACTOR ANTAGONIST TM_1081-RELATED"/>
    <property type="match status" value="1"/>
</dbReference>
<dbReference type="SUPFAM" id="SSF52091">
    <property type="entry name" value="SpoIIaa-like"/>
    <property type="match status" value="1"/>
</dbReference>
<dbReference type="Gene3D" id="3.30.750.24">
    <property type="entry name" value="STAS domain"/>
    <property type="match status" value="1"/>
</dbReference>
<dbReference type="InterPro" id="IPR036513">
    <property type="entry name" value="STAS_dom_sf"/>
</dbReference>
<dbReference type="Pfam" id="PF01740">
    <property type="entry name" value="STAS"/>
    <property type="match status" value="1"/>
</dbReference>
<dbReference type="InterPro" id="IPR002645">
    <property type="entry name" value="STAS_dom"/>
</dbReference>
<evidence type="ECO:0000313" key="5">
    <source>
        <dbReference type="Proteomes" id="UP001168380"/>
    </source>
</evidence>
<proteinExistence type="inferred from homology"/>
<keyword evidence="5" id="KW-1185">Reference proteome</keyword>
<evidence type="ECO:0000259" key="3">
    <source>
        <dbReference type="PROSITE" id="PS50801"/>
    </source>
</evidence>
<evidence type="ECO:0000256" key="2">
    <source>
        <dbReference type="RuleBase" id="RU003749"/>
    </source>
</evidence>
<dbReference type="PROSITE" id="PS50801">
    <property type="entry name" value="STAS"/>
    <property type="match status" value="1"/>
</dbReference>
<comment type="similarity">
    <text evidence="1 2">Belongs to the anti-sigma-factor antagonist family.</text>
</comment>
<sequence length="118" mass="13217">MSLDVTVLEQTDTCLRLSLQGSLDSDTYPLLENRLDELMTERIQLVAFDLQALDFISSAGLRVFFATVKKMKARGGRVAVSHMQPGVRKVFDIVKALPDLSVFASVEEMDEYLASFQK</sequence>
<dbReference type="RefSeq" id="WP_302713759.1">
    <property type="nucleotide sequence ID" value="NZ_JAULRT010000060.1"/>
</dbReference>
<name>A0ABT8TG42_9GAMM</name>
<dbReference type="NCBIfam" id="TIGR00377">
    <property type="entry name" value="ant_ant_sig"/>
    <property type="match status" value="1"/>
</dbReference>
<dbReference type="PANTHER" id="PTHR33495">
    <property type="entry name" value="ANTI-SIGMA FACTOR ANTAGONIST TM_1081-RELATED-RELATED"/>
    <property type="match status" value="1"/>
</dbReference>
<comment type="caution">
    <text evidence="4">The sequence shown here is derived from an EMBL/GenBank/DDBJ whole genome shotgun (WGS) entry which is preliminary data.</text>
</comment>
<dbReference type="Proteomes" id="UP001168380">
    <property type="component" value="Unassembled WGS sequence"/>
</dbReference>
<reference evidence="4" key="1">
    <citation type="submission" date="2023-07" db="EMBL/GenBank/DDBJ databases">
        <title>Gilvimarinus algae sp. nov., isolated from the surface of Kelp.</title>
        <authorList>
            <person name="Sun Y.Y."/>
            <person name="Gong Y."/>
            <person name="Du Z.J."/>
        </authorList>
    </citation>
    <scope>NUCLEOTIDE SEQUENCE</scope>
    <source>
        <strain evidence="4">SDUM040014</strain>
    </source>
</reference>